<evidence type="ECO:0000256" key="1">
    <source>
        <dbReference type="ARBA" id="ARBA00004141"/>
    </source>
</evidence>
<keyword evidence="9" id="KW-1185">Reference proteome</keyword>
<dbReference type="Pfam" id="PF12698">
    <property type="entry name" value="ABC2_membrane_3"/>
    <property type="match status" value="2"/>
</dbReference>
<feature type="transmembrane region" description="Helical" evidence="6">
    <location>
        <begin position="791"/>
        <end position="814"/>
    </location>
</feature>
<organism evidence="8 9">
    <name type="scientific">Raoultibacter massiliensis</name>
    <dbReference type="NCBI Taxonomy" id="1852371"/>
    <lineage>
        <taxon>Bacteria</taxon>
        <taxon>Bacillati</taxon>
        <taxon>Actinomycetota</taxon>
        <taxon>Coriobacteriia</taxon>
        <taxon>Eggerthellales</taxon>
        <taxon>Eggerthellaceae</taxon>
        <taxon>Raoultibacter</taxon>
    </lineage>
</organism>
<dbReference type="Gene3D" id="3.40.1710.10">
    <property type="entry name" value="abc type-2 transporter like domain"/>
    <property type="match status" value="1"/>
</dbReference>
<feature type="domain" description="ABC-2 type transporter transmembrane" evidence="7">
    <location>
        <begin position="478"/>
        <end position="693"/>
    </location>
</feature>
<proteinExistence type="predicted"/>
<sequence length="864" mass="92888">MKTVFQILARDLRRLVRNPIAMIIIAGVCIIPSLYAWYCIAANWDPYANTAGIRVAVSNNDRGAKSEIAGDLDAGGQVVDQLRSNHDLAWEFVSEDEAIEGVESGAYYAAIVIPEDFSEDLVGVFSGDFEQPAITYYVNEKKNAVAPKVTDTGAATIEEQINSTFVSTVSKTVIDMAQTAGFSMEDRADEASEGLSKSVEEANGAIDRIGTLLDGVSATVDDSRDPLAETRETLDSLEKQIPAITAALDQSTELLGDVRQAARDLDASLSESAARGESLVGDASAQANLAIGEFAGSVAKIQGSVDAALADLERIADLNDDIIEELKGEQAQHPELADVIAALEAQNEQHRKTLAALEDLSADVSAVAEATASASEAVNGSVQDGLAAASEARRRISTEVLPQLAEGLDAFSRISGGLSGTVSSLAPSIQQARGLLDQLSSILDQTKEIALSTSSSLASMRDELSRTVTDLSALNDSVSIEELSTLLGIDPEDAASFMSSPVTLENKAIYPVANYGSGVAPFYTNLALWVGGFILVAIIKLEVDREGVRSFSPTQAYLGRWLLFVLLGLVQAAIVCAGDLAIGVQSTDPVAFMAAGLFISFVYVSLIFALASTFKHIGKAVAVVLLIMQIPGSSGMYPVEMMPAFFQAVHPFLPFTYGIGALREAVGGMYGLTYAVDLARLAIFVPAALLIGLVARPYLLNLNLLFDHKLAETDVMVCEQNNLPRTRYRLRTVIKVLLDTDAYRAKLTDRAERFYRSYPRLLRVGWILIFALPALMLVVMSLFDVGIDTKIVMLVVWILSLIAVISYLIVVEYLHDNLSYQLDMSTLETDDLERKLREHVVARTADAEDGDSSPRKTDGDGGRL</sequence>
<feature type="domain" description="ABC-2 type transporter transmembrane" evidence="7">
    <location>
        <begin position="26"/>
        <end position="165"/>
    </location>
</feature>
<protein>
    <submittedName>
        <fullName evidence="8">YhgE/Pip domain-containing protein</fullName>
    </submittedName>
</protein>
<feature type="transmembrane region" description="Helical" evidence="6">
    <location>
        <begin position="764"/>
        <end position="785"/>
    </location>
</feature>
<evidence type="ECO:0000313" key="9">
    <source>
        <dbReference type="Proteomes" id="UP001487305"/>
    </source>
</evidence>
<feature type="transmembrane region" description="Helical" evidence="6">
    <location>
        <begin position="522"/>
        <end position="541"/>
    </location>
</feature>
<evidence type="ECO:0000256" key="6">
    <source>
        <dbReference type="SAM" id="Phobius"/>
    </source>
</evidence>
<evidence type="ECO:0000256" key="2">
    <source>
        <dbReference type="ARBA" id="ARBA00022692"/>
    </source>
</evidence>
<feature type="transmembrane region" description="Helical" evidence="6">
    <location>
        <begin position="20"/>
        <end position="38"/>
    </location>
</feature>
<evidence type="ECO:0000256" key="4">
    <source>
        <dbReference type="ARBA" id="ARBA00023136"/>
    </source>
</evidence>
<dbReference type="InterPro" id="IPR017500">
    <property type="entry name" value="Phage_infect_YhgE_N"/>
</dbReference>
<feature type="compositionally biased region" description="Basic and acidic residues" evidence="5">
    <location>
        <begin position="852"/>
        <end position="864"/>
    </location>
</feature>
<dbReference type="NCBIfam" id="TIGR03061">
    <property type="entry name" value="pip_yhgE_Nterm"/>
    <property type="match status" value="1"/>
</dbReference>
<feature type="transmembrane region" description="Helical" evidence="6">
    <location>
        <begin position="561"/>
        <end position="584"/>
    </location>
</feature>
<dbReference type="PANTHER" id="PTHR43077">
    <property type="entry name" value="TRANSPORT PERMEASE YVFS-RELATED"/>
    <property type="match status" value="1"/>
</dbReference>
<dbReference type="NCBIfam" id="TIGR03062">
    <property type="entry name" value="pip_yhgE_Cterm"/>
    <property type="match status" value="1"/>
</dbReference>
<dbReference type="InterPro" id="IPR013525">
    <property type="entry name" value="ABC2_TM"/>
</dbReference>
<dbReference type="InterPro" id="IPR017501">
    <property type="entry name" value="Phage_infect_YhgE_C"/>
</dbReference>
<feature type="region of interest" description="Disordered" evidence="5">
    <location>
        <begin position="843"/>
        <end position="864"/>
    </location>
</feature>
<feature type="transmembrane region" description="Helical" evidence="6">
    <location>
        <begin position="590"/>
        <end position="610"/>
    </location>
</feature>
<evidence type="ECO:0000256" key="3">
    <source>
        <dbReference type="ARBA" id="ARBA00022989"/>
    </source>
</evidence>
<dbReference type="InterPro" id="IPR051328">
    <property type="entry name" value="T7SS_ABC-Transporter"/>
</dbReference>
<reference evidence="8 9" key="1">
    <citation type="submission" date="2024-04" db="EMBL/GenBank/DDBJ databases">
        <title>Human intestinal bacterial collection.</title>
        <authorList>
            <person name="Pauvert C."/>
            <person name="Hitch T.C.A."/>
            <person name="Clavel T."/>
        </authorList>
    </citation>
    <scope>NUCLEOTIDE SEQUENCE [LARGE SCALE GENOMIC DNA]</scope>
    <source>
        <strain evidence="8 9">CLA-KB-H42</strain>
    </source>
</reference>
<keyword evidence="2 6" id="KW-0812">Transmembrane</keyword>
<dbReference type="RefSeq" id="WP_102375295.1">
    <property type="nucleotide sequence ID" value="NZ_JBBNOP010000001.1"/>
</dbReference>
<dbReference type="PANTHER" id="PTHR43077:SF10">
    <property type="entry name" value="TRANSPORT PERMEASE PROTEIN"/>
    <property type="match status" value="1"/>
</dbReference>
<name>A0ABV1J9P0_9ACTN</name>
<comment type="subcellular location">
    <subcellularLocation>
        <location evidence="1">Membrane</location>
        <topology evidence="1">Multi-pass membrane protein</topology>
    </subcellularLocation>
</comment>
<accession>A0ABV1J9P0</accession>
<gene>
    <name evidence="8" type="ORF">AAA083_02290</name>
</gene>
<evidence type="ECO:0000256" key="5">
    <source>
        <dbReference type="SAM" id="MobiDB-lite"/>
    </source>
</evidence>
<evidence type="ECO:0000313" key="8">
    <source>
        <dbReference type="EMBL" id="MEQ3361800.1"/>
    </source>
</evidence>
<keyword evidence="3 6" id="KW-1133">Transmembrane helix</keyword>
<dbReference type="EMBL" id="JBBNOP010000001">
    <property type="protein sequence ID" value="MEQ3361800.1"/>
    <property type="molecule type" value="Genomic_DNA"/>
</dbReference>
<evidence type="ECO:0000259" key="7">
    <source>
        <dbReference type="Pfam" id="PF12698"/>
    </source>
</evidence>
<keyword evidence="4 6" id="KW-0472">Membrane</keyword>
<feature type="transmembrane region" description="Helical" evidence="6">
    <location>
        <begin position="617"/>
        <end position="637"/>
    </location>
</feature>
<dbReference type="Proteomes" id="UP001487305">
    <property type="component" value="Unassembled WGS sequence"/>
</dbReference>
<feature type="transmembrane region" description="Helical" evidence="6">
    <location>
        <begin position="678"/>
        <end position="699"/>
    </location>
</feature>
<comment type="caution">
    <text evidence="8">The sequence shown here is derived from an EMBL/GenBank/DDBJ whole genome shotgun (WGS) entry which is preliminary data.</text>
</comment>